<dbReference type="EMBL" id="HACA01030529">
    <property type="protein sequence ID" value="CDW47890.1"/>
    <property type="molecule type" value="Transcribed_RNA"/>
</dbReference>
<dbReference type="AlphaFoldDB" id="A0A0K2VC77"/>
<name>A0A0K2VC77_LEPSM</name>
<evidence type="ECO:0000313" key="1">
    <source>
        <dbReference type="EMBL" id="CDW47890.1"/>
    </source>
</evidence>
<accession>A0A0K2VC77</accession>
<reference evidence="1" key="1">
    <citation type="submission" date="2014-05" db="EMBL/GenBank/DDBJ databases">
        <authorList>
            <person name="Chronopoulou M."/>
        </authorList>
    </citation>
    <scope>NUCLEOTIDE SEQUENCE</scope>
    <source>
        <tissue evidence="1">Whole organism</tissue>
    </source>
</reference>
<organism evidence="1">
    <name type="scientific">Lepeophtheirus salmonis</name>
    <name type="common">Salmon louse</name>
    <name type="synonym">Caligus salmonis</name>
    <dbReference type="NCBI Taxonomy" id="72036"/>
    <lineage>
        <taxon>Eukaryota</taxon>
        <taxon>Metazoa</taxon>
        <taxon>Ecdysozoa</taxon>
        <taxon>Arthropoda</taxon>
        <taxon>Crustacea</taxon>
        <taxon>Multicrustacea</taxon>
        <taxon>Hexanauplia</taxon>
        <taxon>Copepoda</taxon>
        <taxon>Siphonostomatoida</taxon>
        <taxon>Caligidae</taxon>
        <taxon>Lepeophtheirus</taxon>
    </lineage>
</organism>
<protein>
    <submittedName>
        <fullName evidence="1">Uncharacterized protein</fullName>
    </submittedName>
</protein>
<sequence>MEESYIVQMRLTSRSMIMTSDLSNHCLNAQEYINSSKYFTRSSYTSTYKNYGAP</sequence>
<proteinExistence type="predicted"/>